<dbReference type="Pfam" id="PF00072">
    <property type="entry name" value="Response_reg"/>
    <property type="match status" value="1"/>
</dbReference>
<dbReference type="RefSeq" id="WP_114839029.1">
    <property type="nucleotide sequence ID" value="NZ_CP031217.1"/>
</dbReference>
<dbReference type="Gene3D" id="3.30.450.20">
    <property type="entry name" value="PAS domain"/>
    <property type="match status" value="1"/>
</dbReference>
<evidence type="ECO:0000256" key="1">
    <source>
        <dbReference type="ARBA" id="ARBA00001946"/>
    </source>
</evidence>
<dbReference type="KEGG" id="hbv:ABIV_1188"/>
<evidence type="ECO:0000313" key="10">
    <source>
        <dbReference type="Proteomes" id="UP000253850"/>
    </source>
</evidence>
<organism evidence="9 11">
    <name type="scientific">Halarcobacter bivalviorum</name>
    <dbReference type="NCBI Taxonomy" id="663364"/>
    <lineage>
        <taxon>Bacteria</taxon>
        <taxon>Pseudomonadati</taxon>
        <taxon>Campylobacterota</taxon>
        <taxon>Epsilonproteobacteria</taxon>
        <taxon>Campylobacterales</taxon>
        <taxon>Arcobacteraceae</taxon>
        <taxon>Halarcobacter</taxon>
    </lineage>
</organism>
<dbReference type="Proteomes" id="UP000253850">
    <property type="component" value="Chromosome"/>
</dbReference>
<dbReference type="EMBL" id="PDKM01000001">
    <property type="protein sequence ID" value="RXK11295.1"/>
    <property type="molecule type" value="Genomic_DNA"/>
</dbReference>
<evidence type="ECO:0000256" key="4">
    <source>
        <dbReference type="ARBA" id="ARBA00022779"/>
    </source>
</evidence>
<comment type="cofactor">
    <cofactor evidence="1">
        <name>Mg(2+)</name>
        <dbReference type="ChEBI" id="CHEBI:18420"/>
    </cofactor>
</comment>
<dbReference type="SMART" id="SM00448">
    <property type="entry name" value="REC"/>
    <property type="match status" value="1"/>
</dbReference>
<keyword evidence="6" id="KW-0175">Coiled coil</keyword>
<dbReference type="SUPFAM" id="SSF55785">
    <property type="entry name" value="PYP-like sensor domain (PAS domain)"/>
    <property type="match status" value="1"/>
</dbReference>
<keyword evidence="3 5" id="KW-0597">Phosphoprotein</keyword>
<evidence type="ECO:0000313" key="8">
    <source>
        <dbReference type="EMBL" id="AXH12190.1"/>
    </source>
</evidence>
<name>A0AAX2ABL3_9BACT</name>
<reference evidence="9 11" key="1">
    <citation type="submission" date="2017-10" db="EMBL/GenBank/DDBJ databases">
        <title>Genomics of the genus Arcobacter.</title>
        <authorList>
            <person name="Perez-Cataluna A."/>
            <person name="Figueras M.J."/>
        </authorList>
    </citation>
    <scope>NUCLEOTIDE SEQUENCE [LARGE SCALE GENOMIC DNA]</scope>
    <source>
        <strain evidence="9 11">CECT 7835</strain>
    </source>
</reference>
<dbReference type="InterPro" id="IPR035965">
    <property type="entry name" value="PAS-like_dom_sf"/>
</dbReference>
<dbReference type="GO" id="GO:0000160">
    <property type="term" value="P:phosphorelay signal transduction system"/>
    <property type="evidence" value="ECO:0007669"/>
    <property type="project" value="InterPro"/>
</dbReference>
<protein>
    <submittedName>
        <fullName evidence="8">PAS sensor-containing response regulator</fullName>
    </submittedName>
</protein>
<evidence type="ECO:0000256" key="2">
    <source>
        <dbReference type="ARBA" id="ARBA00022500"/>
    </source>
</evidence>
<evidence type="ECO:0000313" key="9">
    <source>
        <dbReference type="EMBL" id="RXK11295.1"/>
    </source>
</evidence>
<sequence>MSHANTCSFDKNYLSNATILFIENNDKIRFETSEIFSALFKNVLVAKEVDEAIRVYLENRTNIDIILTDVDFANYKAIEILTQIRSLDWDVPILITTSFSDMNILVRAIKFNLTNYIVKPIQLNTTLKIMSEVMKRKQQKKELAAKNNELRQFMAILDSCNIICEMDLDFKITSANDAFLINSEFGLDELIGMKFNDNQIFKSSEMADTKIMEMLKKGKTWVGLSKKLTKQGTNYYTHSTILPIFFNDGRIKKYIEFSTLISKYENEVLSLRKHIYLLKSENLKTNTKLKNEKEYYSELAVKLQEQVDENVNNAQKILFELYELKKQNKELKEKLKIQESRFEEFQATMLSGA</sequence>
<feature type="domain" description="Response regulatory" evidence="7">
    <location>
        <begin position="18"/>
        <end position="134"/>
    </location>
</feature>
<dbReference type="SUPFAM" id="SSF52172">
    <property type="entry name" value="CheY-like"/>
    <property type="match status" value="1"/>
</dbReference>
<dbReference type="PANTHER" id="PTHR44591">
    <property type="entry name" value="STRESS RESPONSE REGULATOR PROTEIN 1"/>
    <property type="match status" value="1"/>
</dbReference>
<dbReference type="PROSITE" id="PS50110">
    <property type="entry name" value="RESPONSE_REGULATORY"/>
    <property type="match status" value="1"/>
</dbReference>
<dbReference type="Gene3D" id="3.40.50.2300">
    <property type="match status" value="1"/>
</dbReference>
<evidence type="ECO:0000259" key="7">
    <source>
        <dbReference type="PROSITE" id="PS50110"/>
    </source>
</evidence>
<dbReference type="CDD" id="cd00156">
    <property type="entry name" value="REC"/>
    <property type="match status" value="1"/>
</dbReference>
<accession>A0AAX2ABL3</accession>
<dbReference type="Pfam" id="PF13426">
    <property type="entry name" value="PAS_9"/>
    <property type="match status" value="1"/>
</dbReference>
<gene>
    <name evidence="8" type="ORF">ABIV_1188</name>
    <name evidence="9" type="ORF">CRV05_02705</name>
</gene>
<dbReference type="Proteomes" id="UP000289193">
    <property type="component" value="Unassembled WGS sequence"/>
</dbReference>
<dbReference type="GO" id="GO:0006935">
    <property type="term" value="P:chemotaxis"/>
    <property type="evidence" value="ECO:0007669"/>
    <property type="project" value="UniProtKB-KW"/>
</dbReference>
<dbReference type="AlphaFoldDB" id="A0AAX2ABL3"/>
<reference evidence="8 10" key="2">
    <citation type="submission" date="2018-07" db="EMBL/GenBank/DDBJ databases">
        <title>Complete genome of the Arcobacter bivalviorum type strain LMG 26154.</title>
        <authorList>
            <person name="Miller W.G."/>
            <person name="Yee E."/>
            <person name="Bono J.L."/>
        </authorList>
    </citation>
    <scope>NUCLEOTIDE SEQUENCE [LARGE SCALE GENOMIC DNA]</scope>
    <source>
        <strain evidence="8 10">LMG 26154</strain>
    </source>
</reference>
<dbReference type="GO" id="GO:0097588">
    <property type="term" value="P:archaeal or bacterial-type flagellum-dependent cell motility"/>
    <property type="evidence" value="ECO:0007669"/>
    <property type="project" value="UniProtKB-KW"/>
</dbReference>
<keyword evidence="11" id="KW-1185">Reference proteome</keyword>
<dbReference type="InterPro" id="IPR001789">
    <property type="entry name" value="Sig_transdc_resp-reg_receiver"/>
</dbReference>
<dbReference type="InterPro" id="IPR050595">
    <property type="entry name" value="Bact_response_regulator"/>
</dbReference>
<evidence type="ECO:0000256" key="3">
    <source>
        <dbReference type="ARBA" id="ARBA00022553"/>
    </source>
</evidence>
<dbReference type="InterPro" id="IPR011006">
    <property type="entry name" value="CheY-like_superfamily"/>
</dbReference>
<dbReference type="InterPro" id="IPR000014">
    <property type="entry name" value="PAS"/>
</dbReference>
<feature type="modified residue" description="4-aspartylphosphate" evidence="5">
    <location>
        <position position="69"/>
    </location>
</feature>
<feature type="coiled-coil region" evidence="6">
    <location>
        <begin position="286"/>
        <end position="348"/>
    </location>
</feature>
<evidence type="ECO:0000256" key="5">
    <source>
        <dbReference type="PROSITE-ProRule" id="PRU00169"/>
    </source>
</evidence>
<proteinExistence type="predicted"/>
<keyword evidence="4" id="KW-0283">Flagellar rotation</keyword>
<evidence type="ECO:0000256" key="6">
    <source>
        <dbReference type="SAM" id="Coils"/>
    </source>
</evidence>
<dbReference type="PANTHER" id="PTHR44591:SF3">
    <property type="entry name" value="RESPONSE REGULATORY DOMAIN-CONTAINING PROTEIN"/>
    <property type="match status" value="1"/>
</dbReference>
<keyword evidence="2" id="KW-0145">Chemotaxis</keyword>
<evidence type="ECO:0000313" key="11">
    <source>
        <dbReference type="Proteomes" id="UP000289193"/>
    </source>
</evidence>
<dbReference type="EMBL" id="CP031217">
    <property type="protein sequence ID" value="AXH12190.1"/>
    <property type="molecule type" value="Genomic_DNA"/>
</dbReference>